<evidence type="ECO:0000313" key="3">
    <source>
        <dbReference type="Proteomes" id="UP000663873"/>
    </source>
</evidence>
<reference evidence="2" key="1">
    <citation type="submission" date="2021-02" db="EMBL/GenBank/DDBJ databases">
        <authorList>
            <person name="Nowell W R."/>
        </authorList>
    </citation>
    <scope>NUCLEOTIDE SEQUENCE</scope>
</reference>
<accession>A0A821R3U2</accession>
<feature type="region of interest" description="Disordered" evidence="1">
    <location>
        <begin position="1"/>
        <end position="25"/>
    </location>
</feature>
<dbReference type="AlphaFoldDB" id="A0A821R3U2"/>
<evidence type="ECO:0000256" key="1">
    <source>
        <dbReference type="SAM" id="MobiDB-lite"/>
    </source>
</evidence>
<gene>
    <name evidence="2" type="ORF">UJA718_LOCUS42845</name>
</gene>
<keyword evidence="3" id="KW-1185">Reference proteome</keyword>
<sequence>MSLQSAHLTSAPSSSSSGTNTFWDR</sequence>
<dbReference type="EMBL" id="CAJOBP010056801">
    <property type="protein sequence ID" value="CAF4836414.1"/>
    <property type="molecule type" value="Genomic_DNA"/>
</dbReference>
<comment type="caution">
    <text evidence="2">The sequence shown here is derived from an EMBL/GenBank/DDBJ whole genome shotgun (WGS) entry which is preliminary data.</text>
</comment>
<protein>
    <submittedName>
        <fullName evidence="2">Uncharacterized protein</fullName>
    </submittedName>
</protein>
<feature type="non-terminal residue" evidence="2">
    <location>
        <position position="25"/>
    </location>
</feature>
<organism evidence="2 3">
    <name type="scientific">Rotaria socialis</name>
    <dbReference type="NCBI Taxonomy" id="392032"/>
    <lineage>
        <taxon>Eukaryota</taxon>
        <taxon>Metazoa</taxon>
        <taxon>Spiralia</taxon>
        <taxon>Gnathifera</taxon>
        <taxon>Rotifera</taxon>
        <taxon>Eurotatoria</taxon>
        <taxon>Bdelloidea</taxon>
        <taxon>Philodinida</taxon>
        <taxon>Philodinidae</taxon>
        <taxon>Rotaria</taxon>
    </lineage>
</organism>
<proteinExistence type="predicted"/>
<dbReference type="Proteomes" id="UP000663873">
    <property type="component" value="Unassembled WGS sequence"/>
</dbReference>
<name>A0A821R3U2_9BILA</name>
<evidence type="ECO:0000313" key="2">
    <source>
        <dbReference type="EMBL" id="CAF4836414.1"/>
    </source>
</evidence>